<dbReference type="GO" id="GO:0042773">
    <property type="term" value="P:ATP synthesis coupled electron transport"/>
    <property type="evidence" value="ECO:0007669"/>
    <property type="project" value="InterPro"/>
</dbReference>
<evidence type="ECO:0000256" key="2">
    <source>
        <dbReference type="ARBA" id="ARBA00005346"/>
    </source>
</evidence>
<dbReference type="InterPro" id="IPR001750">
    <property type="entry name" value="ND/Mrp_TM"/>
</dbReference>
<evidence type="ECO:0000259" key="9">
    <source>
        <dbReference type="Pfam" id="PF00361"/>
    </source>
</evidence>
<dbReference type="PANTHER" id="PTHR42703:SF1">
    <property type="entry name" value="NA(+)_H(+) ANTIPORTER SUBUNIT D1"/>
    <property type="match status" value="1"/>
</dbReference>
<feature type="transmembrane region" description="Helical" evidence="8">
    <location>
        <begin position="32"/>
        <end position="53"/>
    </location>
</feature>
<dbReference type="InterPro" id="IPR003918">
    <property type="entry name" value="NADH_UbQ_OxRdtase"/>
</dbReference>
<accession>A0A7U3YMU0</accession>
<keyword evidence="4 7" id="KW-0812">Transmembrane</keyword>
<feature type="transmembrane region" description="Helical" evidence="8">
    <location>
        <begin position="106"/>
        <end position="123"/>
    </location>
</feature>
<feature type="transmembrane region" description="Helical" evidence="8">
    <location>
        <begin position="159"/>
        <end position="182"/>
    </location>
</feature>
<evidence type="ECO:0000256" key="8">
    <source>
        <dbReference type="SAM" id="Phobius"/>
    </source>
</evidence>
<dbReference type="PANTHER" id="PTHR42703">
    <property type="entry name" value="NADH DEHYDROGENASE"/>
    <property type="match status" value="1"/>
</dbReference>
<dbReference type="GO" id="GO:0005886">
    <property type="term" value="C:plasma membrane"/>
    <property type="evidence" value="ECO:0007669"/>
    <property type="project" value="UniProtKB-SubCell"/>
</dbReference>
<name>A0A7U3YMU0_DESPD</name>
<dbReference type="Proteomes" id="UP000006365">
    <property type="component" value="Chromosome"/>
</dbReference>
<evidence type="ECO:0000313" key="10">
    <source>
        <dbReference type="EMBL" id="ADW18250.1"/>
    </source>
</evidence>
<evidence type="ECO:0000256" key="1">
    <source>
        <dbReference type="ARBA" id="ARBA00004651"/>
    </source>
</evidence>
<feature type="transmembrane region" description="Helical" evidence="8">
    <location>
        <begin position="276"/>
        <end position="295"/>
    </location>
</feature>
<keyword evidence="5 8" id="KW-1133">Transmembrane helix</keyword>
<dbReference type="EMBL" id="CP002364">
    <property type="protein sequence ID" value="ADW18250.1"/>
    <property type="molecule type" value="Genomic_DNA"/>
</dbReference>
<evidence type="ECO:0000256" key="3">
    <source>
        <dbReference type="ARBA" id="ARBA00022475"/>
    </source>
</evidence>
<evidence type="ECO:0000256" key="4">
    <source>
        <dbReference type="ARBA" id="ARBA00022692"/>
    </source>
</evidence>
<gene>
    <name evidence="10" type="ordered locus">Despr_2102</name>
</gene>
<feature type="transmembrane region" description="Helical" evidence="8">
    <location>
        <begin position="452"/>
        <end position="472"/>
    </location>
</feature>
<comment type="similarity">
    <text evidence="2">Belongs to the CPA3 antiporters (TC 2.A.63) subunit D family.</text>
</comment>
<dbReference type="EC" id="1.6.99.5" evidence="10"/>
<feature type="transmembrane region" description="Helical" evidence="8">
    <location>
        <begin position="65"/>
        <end position="94"/>
    </location>
</feature>
<dbReference type="KEGG" id="dpr:Despr_2102"/>
<organism evidence="10 11">
    <name type="scientific">Desulfobulbus propionicus (strain ATCC 33891 / DSM 2032 / VKM B-1956 / 1pr3)</name>
    <dbReference type="NCBI Taxonomy" id="577650"/>
    <lineage>
        <taxon>Bacteria</taxon>
        <taxon>Pseudomonadati</taxon>
        <taxon>Thermodesulfobacteriota</taxon>
        <taxon>Desulfobulbia</taxon>
        <taxon>Desulfobulbales</taxon>
        <taxon>Desulfobulbaceae</taxon>
        <taxon>Desulfobulbus</taxon>
    </lineage>
</organism>
<protein>
    <submittedName>
        <fullName evidence="10">Multisubunit potassium/proton antiporter, PhaD subunit</fullName>
        <ecNumber evidence="10">1.6.99.5</ecNumber>
    </submittedName>
</protein>
<feature type="transmembrane region" description="Helical" evidence="8">
    <location>
        <begin position="202"/>
        <end position="221"/>
    </location>
</feature>
<dbReference type="InterPro" id="IPR050586">
    <property type="entry name" value="CPA3_Na-H_Antiporter_D"/>
</dbReference>
<proteinExistence type="inferred from homology"/>
<reference evidence="10 11" key="1">
    <citation type="journal article" date="2011" name="Stand. Genomic Sci.">
        <title>Complete genome sequence of Desulfobulbus propionicus type strain (1pr3).</title>
        <authorList>
            <person name="Pagani I."/>
            <person name="Lapidus A."/>
            <person name="Nolan M."/>
            <person name="Lucas S."/>
            <person name="Hammon N."/>
            <person name="Deshpande S."/>
            <person name="Cheng J.F."/>
            <person name="Chertkov O."/>
            <person name="Davenport K."/>
            <person name="Tapia R."/>
            <person name="Han C."/>
            <person name="Goodwin L."/>
            <person name="Pitluck S."/>
            <person name="Liolios K."/>
            <person name="Mavromatis K."/>
            <person name="Ivanova N."/>
            <person name="Mikhailova N."/>
            <person name="Pati A."/>
            <person name="Chen A."/>
            <person name="Palaniappan K."/>
            <person name="Land M."/>
            <person name="Hauser L."/>
            <person name="Chang Y.J."/>
            <person name="Jeffries C.D."/>
            <person name="Detter J.C."/>
            <person name="Brambilla E."/>
            <person name="Kannan K.P."/>
            <person name="Djao O.D."/>
            <person name="Rohde M."/>
            <person name="Pukall R."/>
            <person name="Spring S."/>
            <person name="Goker M."/>
            <person name="Sikorski J."/>
            <person name="Woyke T."/>
            <person name="Bristow J."/>
            <person name="Eisen J.A."/>
            <person name="Markowitz V."/>
            <person name="Hugenholtz P."/>
            <person name="Kyrpides N.C."/>
            <person name="Klenk H.P."/>
        </authorList>
    </citation>
    <scope>NUCLEOTIDE SEQUENCE [LARGE SCALE GENOMIC DNA]</scope>
    <source>
        <strain evidence="11">ATCC 33891 / DSM 2032 / 1pr3</strain>
    </source>
</reference>
<keyword evidence="6 8" id="KW-0472">Membrane</keyword>
<dbReference type="PRINTS" id="PR01437">
    <property type="entry name" value="NUOXDRDTASE4"/>
</dbReference>
<evidence type="ECO:0000313" key="11">
    <source>
        <dbReference type="Proteomes" id="UP000006365"/>
    </source>
</evidence>
<keyword evidence="10" id="KW-0560">Oxidoreductase</keyword>
<feature type="transmembrane region" description="Helical" evidence="8">
    <location>
        <begin position="410"/>
        <end position="431"/>
    </location>
</feature>
<feature type="transmembrane region" description="Helical" evidence="8">
    <location>
        <begin position="129"/>
        <end position="147"/>
    </location>
</feature>
<comment type="subcellular location">
    <subcellularLocation>
        <location evidence="1">Cell membrane</location>
        <topology evidence="1">Multi-pass membrane protein</topology>
    </subcellularLocation>
    <subcellularLocation>
        <location evidence="7">Membrane</location>
        <topology evidence="7">Multi-pass membrane protein</topology>
    </subcellularLocation>
</comment>
<dbReference type="GO" id="GO:0016491">
    <property type="term" value="F:oxidoreductase activity"/>
    <property type="evidence" value="ECO:0007669"/>
    <property type="project" value="UniProtKB-KW"/>
</dbReference>
<keyword evidence="11" id="KW-1185">Reference proteome</keyword>
<feature type="transmembrane region" description="Helical" evidence="8">
    <location>
        <begin position="302"/>
        <end position="323"/>
    </location>
</feature>
<dbReference type="AlphaFoldDB" id="A0A7U3YMU0"/>
<feature type="transmembrane region" description="Helical" evidence="8">
    <location>
        <begin position="371"/>
        <end position="390"/>
    </location>
</feature>
<dbReference type="GO" id="GO:0008137">
    <property type="term" value="F:NADH dehydrogenase (ubiquinone) activity"/>
    <property type="evidence" value="ECO:0007669"/>
    <property type="project" value="InterPro"/>
</dbReference>
<feature type="transmembrane region" description="Helical" evidence="8">
    <location>
        <begin position="233"/>
        <end position="256"/>
    </location>
</feature>
<dbReference type="RefSeq" id="WP_015724789.1">
    <property type="nucleotide sequence ID" value="NC_014972.1"/>
</dbReference>
<feature type="transmembrane region" description="Helical" evidence="8">
    <location>
        <begin position="6"/>
        <end position="23"/>
    </location>
</feature>
<dbReference type="NCBIfam" id="NF009309">
    <property type="entry name" value="PRK12666.1"/>
    <property type="match status" value="1"/>
</dbReference>
<evidence type="ECO:0000256" key="5">
    <source>
        <dbReference type="ARBA" id="ARBA00022989"/>
    </source>
</evidence>
<evidence type="ECO:0000256" key="7">
    <source>
        <dbReference type="RuleBase" id="RU000320"/>
    </source>
</evidence>
<evidence type="ECO:0000256" key="6">
    <source>
        <dbReference type="ARBA" id="ARBA00023136"/>
    </source>
</evidence>
<dbReference type="Pfam" id="PF00361">
    <property type="entry name" value="Proton_antipo_M"/>
    <property type="match status" value="1"/>
</dbReference>
<keyword evidence="3" id="KW-1003">Cell membrane</keyword>
<feature type="domain" description="NADH:quinone oxidoreductase/Mrp antiporter transmembrane" evidence="9">
    <location>
        <begin position="126"/>
        <end position="422"/>
    </location>
</feature>
<sequence length="503" mass="52210">MNHWLMMPLLVPLVAAMINLLLGGRRMGCQRLVSLACSVGLLAGSIILMGFAHSGEMYVYRLGDWPAPFAIVLVLDRLSGLLLVTTALLALPCLLQAMDGDDGRGLHFHVLFPIQLLGINGAFLTGDLFNLFVFFEILLIASYSLALHGGGPERVRAGLHYVVLNLIGSALFLLAVGTLYGLTGTLNMADLAGRVAAAPTDQAALLRASGLVLLVVFGLKAGILPLHSWLPALYGSALAPVAALFAVMTKVGVYAMLRAATLLFPPQGPVGGTLAALLPVLALLTLATGAIGALGAQRLRTLIASLVILSVGTLLAGIGQFTASGFSAALYYLPHTTLVTAGLFLLAEPIGGQRGDLEDRLDTGPPVGRPAALGLLFLMGGVAGAGLPPLSGFIGKLLLLRSAPLPDGTWLWGVVLGSSLLTLIALSRAGSRLFWGPVVDTETPTPAGWRPLLPATLLLAASLAMTVAAAPICRYTEATARQLLTPRHYIEAVLNPAPPGGTP</sequence>